<dbReference type="Proteomes" id="UP000076727">
    <property type="component" value="Unassembled WGS sequence"/>
</dbReference>
<evidence type="ECO:0000313" key="3">
    <source>
        <dbReference type="Proteomes" id="UP000076727"/>
    </source>
</evidence>
<evidence type="ECO:0000313" key="2">
    <source>
        <dbReference type="EMBL" id="KZT64603.1"/>
    </source>
</evidence>
<evidence type="ECO:0000256" key="1">
    <source>
        <dbReference type="SAM" id="MobiDB-lite"/>
    </source>
</evidence>
<sequence>MDGGLAQPAPASGGIWKRRTQRAPDRPLSASLAPAPGRQACFFPQLPSSSMSCNPGFVQSVRH</sequence>
<dbReference type="AlphaFoldDB" id="A0A165LM75"/>
<accession>A0A165LM75</accession>
<name>A0A165LM75_9APHY</name>
<keyword evidence="3" id="KW-1185">Reference proteome</keyword>
<feature type="region of interest" description="Disordered" evidence="1">
    <location>
        <begin position="1"/>
        <end position="34"/>
    </location>
</feature>
<protein>
    <submittedName>
        <fullName evidence="2">Uncharacterized protein</fullName>
    </submittedName>
</protein>
<proteinExistence type="predicted"/>
<gene>
    <name evidence="2" type="ORF">DAEQUDRAFT_732460</name>
</gene>
<dbReference type="EMBL" id="KV429124">
    <property type="protein sequence ID" value="KZT64603.1"/>
    <property type="molecule type" value="Genomic_DNA"/>
</dbReference>
<organism evidence="2 3">
    <name type="scientific">Daedalea quercina L-15889</name>
    <dbReference type="NCBI Taxonomy" id="1314783"/>
    <lineage>
        <taxon>Eukaryota</taxon>
        <taxon>Fungi</taxon>
        <taxon>Dikarya</taxon>
        <taxon>Basidiomycota</taxon>
        <taxon>Agaricomycotina</taxon>
        <taxon>Agaricomycetes</taxon>
        <taxon>Polyporales</taxon>
        <taxon>Fomitopsis</taxon>
    </lineage>
</organism>
<reference evidence="2 3" key="1">
    <citation type="journal article" date="2016" name="Mol. Biol. Evol.">
        <title>Comparative Genomics of Early-Diverging Mushroom-Forming Fungi Provides Insights into the Origins of Lignocellulose Decay Capabilities.</title>
        <authorList>
            <person name="Nagy L.G."/>
            <person name="Riley R."/>
            <person name="Tritt A."/>
            <person name="Adam C."/>
            <person name="Daum C."/>
            <person name="Floudas D."/>
            <person name="Sun H."/>
            <person name="Yadav J.S."/>
            <person name="Pangilinan J."/>
            <person name="Larsson K.H."/>
            <person name="Matsuura K."/>
            <person name="Barry K."/>
            <person name="Labutti K."/>
            <person name="Kuo R."/>
            <person name="Ohm R.A."/>
            <person name="Bhattacharya S.S."/>
            <person name="Shirouzu T."/>
            <person name="Yoshinaga Y."/>
            <person name="Martin F.M."/>
            <person name="Grigoriev I.V."/>
            <person name="Hibbett D.S."/>
        </authorList>
    </citation>
    <scope>NUCLEOTIDE SEQUENCE [LARGE SCALE GENOMIC DNA]</scope>
    <source>
        <strain evidence="2 3">L-15889</strain>
    </source>
</reference>